<keyword evidence="2" id="KW-0812">Transmembrane</keyword>
<dbReference type="EMBL" id="CP063408">
    <property type="protein sequence ID" value="QSZ33600.1"/>
    <property type="molecule type" value="Genomic_DNA"/>
</dbReference>
<evidence type="ECO:0000256" key="2">
    <source>
        <dbReference type="SAM" id="Phobius"/>
    </source>
</evidence>
<proteinExistence type="predicted"/>
<accession>A0A8A3PET7</accession>
<dbReference type="Proteomes" id="UP000672032">
    <property type="component" value="Chromosome 4"/>
</dbReference>
<feature type="region of interest" description="Disordered" evidence="1">
    <location>
        <begin position="108"/>
        <end position="133"/>
    </location>
</feature>
<evidence type="ECO:0000313" key="3">
    <source>
        <dbReference type="EMBL" id="QSZ33600.1"/>
    </source>
</evidence>
<organism evidence="3 4">
    <name type="scientific">Monilinia vaccinii-corymbosi</name>
    <dbReference type="NCBI Taxonomy" id="61207"/>
    <lineage>
        <taxon>Eukaryota</taxon>
        <taxon>Fungi</taxon>
        <taxon>Dikarya</taxon>
        <taxon>Ascomycota</taxon>
        <taxon>Pezizomycotina</taxon>
        <taxon>Leotiomycetes</taxon>
        <taxon>Helotiales</taxon>
        <taxon>Sclerotiniaceae</taxon>
        <taxon>Monilinia</taxon>
    </lineage>
</organism>
<name>A0A8A3PET7_9HELO</name>
<sequence length="133" mass="14474">MSHSDGEKGEVLIIVATILRYDPEEKCYCPATLVHCRPLPPPTIDISAAGQTIQRHVPASSAKNAIICLALIISILGMVVQITALSGWWQPWGERVVWKTGRSRWGLTVRPAEGDAAESTGTEDEKTPPPTPY</sequence>
<evidence type="ECO:0000256" key="1">
    <source>
        <dbReference type="SAM" id="MobiDB-lite"/>
    </source>
</evidence>
<protein>
    <submittedName>
        <fullName evidence="3">Uncharacterized protein</fullName>
    </submittedName>
</protein>
<keyword evidence="2" id="KW-0472">Membrane</keyword>
<keyword evidence="4" id="KW-1185">Reference proteome</keyword>
<keyword evidence="2" id="KW-1133">Transmembrane helix</keyword>
<evidence type="ECO:0000313" key="4">
    <source>
        <dbReference type="Proteomes" id="UP000672032"/>
    </source>
</evidence>
<dbReference type="AlphaFoldDB" id="A0A8A3PET7"/>
<dbReference type="OrthoDB" id="3546618at2759"/>
<reference evidence="3" key="1">
    <citation type="submission" date="2020-10" db="EMBL/GenBank/DDBJ databases">
        <title>Genome Sequence of Monilinia vaccinii-corymbosi Sheds Light on Mummy Berry Disease Infection of Blueberry and Mating Type.</title>
        <authorList>
            <person name="Yow A.G."/>
            <person name="Zhang Y."/>
            <person name="Bansal K."/>
            <person name="Eacker S.M."/>
            <person name="Sullivan S."/>
            <person name="Liachko I."/>
            <person name="Cubeta M.A."/>
            <person name="Rollins J.A."/>
            <person name="Ashrafi H."/>
        </authorList>
    </citation>
    <scope>NUCLEOTIDE SEQUENCE</scope>
    <source>
        <strain evidence="3">RL-1</strain>
    </source>
</reference>
<gene>
    <name evidence="3" type="ORF">DSL72_005168</name>
</gene>
<feature type="transmembrane region" description="Helical" evidence="2">
    <location>
        <begin position="65"/>
        <end position="89"/>
    </location>
</feature>